<dbReference type="InterPro" id="IPR003500">
    <property type="entry name" value="RpiB_LacA_LacB"/>
</dbReference>
<keyword evidence="3 5" id="KW-0413">Isomerase</keyword>
<evidence type="ECO:0000256" key="2">
    <source>
        <dbReference type="ARBA" id="ARBA00022736"/>
    </source>
</evidence>
<organism evidence="5 6">
    <name type="scientific">Staphylococcus argensis</name>
    <dbReference type="NCBI Taxonomy" id="1607738"/>
    <lineage>
        <taxon>Bacteria</taxon>
        <taxon>Bacillati</taxon>
        <taxon>Bacillota</taxon>
        <taxon>Bacilli</taxon>
        <taxon>Bacillales</taxon>
        <taxon>Staphylococcaceae</taxon>
        <taxon>Staphylococcus</taxon>
    </lineage>
</organism>
<accession>A0A2K4FCT7</accession>
<proteinExistence type="inferred from homology"/>
<dbReference type="GO" id="GO:0004751">
    <property type="term" value="F:ribose-5-phosphate isomerase activity"/>
    <property type="evidence" value="ECO:0007669"/>
    <property type="project" value="TreeGrafter"/>
</dbReference>
<dbReference type="NCBIfam" id="TIGR01118">
    <property type="entry name" value="lacA"/>
    <property type="match status" value="1"/>
</dbReference>
<dbReference type="GeneID" id="98298100"/>
<dbReference type="RefSeq" id="WP_103371727.1">
    <property type="nucleotide sequence ID" value="NZ_CBCRVO010000003.1"/>
</dbReference>
<comment type="caution">
    <text evidence="5">The sequence shown here is derived from an EMBL/GenBank/DDBJ whole genome shotgun (WGS) entry which is preliminary data.</text>
</comment>
<dbReference type="EMBL" id="PPPX01000011">
    <property type="protein sequence ID" value="POA08735.1"/>
    <property type="molecule type" value="Genomic_DNA"/>
</dbReference>
<dbReference type="NCBIfam" id="NF006380">
    <property type="entry name" value="PRK08621.1"/>
    <property type="match status" value="1"/>
</dbReference>
<gene>
    <name evidence="5" type="ORF">CD039_07030</name>
</gene>
<dbReference type="SUPFAM" id="SSF89623">
    <property type="entry name" value="Ribose/Galactose isomerase RpiB/AlsB"/>
    <property type="match status" value="1"/>
</dbReference>
<evidence type="ECO:0000313" key="5">
    <source>
        <dbReference type="EMBL" id="POA08735.1"/>
    </source>
</evidence>
<dbReference type="GO" id="GO:0009052">
    <property type="term" value="P:pentose-phosphate shunt, non-oxidative branch"/>
    <property type="evidence" value="ECO:0007669"/>
    <property type="project" value="TreeGrafter"/>
</dbReference>
<dbReference type="Pfam" id="PF02502">
    <property type="entry name" value="LacAB_rpiB"/>
    <property type="match status" value="1"/>
</dbReference>
<dbReference type="GO" id="GO:0050044">
    <property type="term" value="F:galactose-6-phosphate isomerase activity"/>
    <property type="evidence" value="ECO:0007669"/>
    <property type="project" value="UniProtKB-UniRule"/>
</dbReference>
<dbReference type="Proteomes" id="UP000242712">
    <property type="component" value="Unassembled WGS sequence"/>
</dbReference>
<evidence type="ECO:0000256" key="3">
    <source>
        <dbReference type="ARBA" id="ARBA00023235"/>
    </source>
</evidence>
<comment type="similarity">
    <text evidence="1">Belongs to the LacAB/RpiB family.</text>
</comment>
<evidence type="ECO:0000313" key="6">
    <source>
        <dbReference type="Proteomes" id="UP000242712"/>
    </source>
</evidence>
<name>A0A2K4FCT7_9STAP</name>
<sequence length="142" mass="15364">MVVVIGSDQTGVRLKDLLIEHLKQQDYEVVDATRDQALDFVDATLAITKALKQHEDALAIAIDAYGVGSFITATKVQGIIAAEVSDERSAYMTRAHNNCQLITLGSEIVGASLAVNIVEAFLTAGYDGGRHQIRVDMLNQMC</sequence>
<dbReference type="AlphaFoldDB" id="A0A2K4FCT7"/>
<dbReference type="NCBIfam" id="TIGR00689">
    <property type="entry name" value="rpiB_lacA_lacB"/>
    <property type="match status" value="1"/>
</dbReference>
<dbReference type="PIRSF" id="PIRSF005384">
    <property type="entry name" value="RpiB_LacA_B"/>
    <property type="match status" value="1"/>
</dbReference>
<dbReference type="Gene3D" id="3.40.1400.10">
    <property type="entry name" value="Sugar-phosphate isomerase, RpiB/LacA/LacB"/>
    <property type="match status" value="1"/>
</dbReference>
<dbReference type="PANTHER" id="PTHR30345:SF5">
    <property type="entry name" value="GALACTOSE-6-PHOSPHATE ISOMERASE SUBUNIT LACA"/>
    <property type="match status" value="1"/>
</dbReference>
<reference evidence="5 6" key="1">
    <citation type="submission" date="2017-08" db="EMBL/GenBank/DDBJ databases">
        <title>Draft genome sequences of 64 type strains of genus Staph aureus.</title>
        <authorList>
            <person name="Cole K."/>
            <person name="Golubchik T."/>
            <person name="Russell J."/>
            <person name="Foster D."/>
            <person name="Llewelyn M."/>
            <person name="Wilson D."/>
            <person name="Crook D."/>
            <person name="Paul J."/>
        </authorList>
    </citation>
    <scope>NUCLEOTIDE SEQUENCE [LARGE SCALE GENOMIC DNA]</scope>
    <source>
        <strain evidence="5 6">DSM 29875</strain>
    </source>
</reference>
<evidence type="ECO:0000256" key="4">
    <source>
        <dbReference type="NCBIfam" id="TIGR01118"/>
    </source>
</evidence>
<dbReference type="PANTHER" id="PTHR30345">
    <property type="entry name" value="RIBOSE-5-PHOSPHATE ISOMERASE B"/>
    <property type="match status" value="1"/>
</dbReference>
<dbReference type="InterPro" id="IPR036569">
    <property type="entry name" value="RpiB_LacA_LacB_sf"/>
</dbReference>
<dbReference type="OrthoDB" id="1778624at2"/>
<evidence type="ECO:0000256" key="1">
    <source>
        <dbReference type="ARBA" id="ARBA00008754"/>
    </source>
</evidence>
<dbReference type="GO" id="GO:0019316">
    <property type="term" value="P:D-allose catabolic process"/>
    <property type="evidence" value="ECO:0007669"/>
    <property type="project" value="TreeGrafter"/>
</dbReference>
<protein>
    <recommendedName>
        <fullName evidence="4">Galactose-6-phosphate isomerase subunit LacA</fullName>
        <ecNumber evidence="4">5.3.1.26</ecNumber>
    </recommendedName>
</protein>
<keyword evidence="2" id="KW-0423">Lactose metabolism</keyword>
<dbReference type="InterPro" id="IPR004783">
    <property type="entry name" value="LacA"/>
</dbReference>
<dbReference type="EC" id="5.3.1.26" evidence="4"/>
<dbReference type="GO" id="GO:0019512">
    <property type="term" value="P:lactose catabolic process via tagatose-6-phosphate"/>
    <property type="evidence" value="ECO:0007669"/>
    <property type="project" value="UniProtKB-UniRule"/>
</dbReference>
<keyword evidence="6" id="KW-1185">Reference proteome</keyword>